<evidence type="ECO:0000313" key="2">
    <source>
        <dbReference type="Proteomes" id="UP001162156"/>
    </source>
</evidence>
<dbReference type="Proteomes" id="UP001162156">
    <property type="component" value="Unassembled WGS sequence"/>
</dbReference>
<comment type="caution">
    <text evidence="1">The sequence shown here is derived from an EMBL/GenBank/DDBJ whole genome shotgun (WGS) entry which is preliminary data.</text>
</comment>
<organism evidence="1 2">
    <name type="scientific">Rhamnusium bicolor</name>
    <dbReference type="NCBI Taxonomy" id="1586634"/>
    <lineage>
        <taxon>Eukaryota</taxon>
        <taxon>Metazoa</taxon>
        <taxon>Ecdysozoa</taxon>
        <taxon>Arthropoda</taxon>
        <taxon>Hexapoda</taxon>
        <taxon>Insecta</taxon>
        <taxon>Pterygota</taxon>
        <taxon>Neoptera</taxon>
        <taxon>Endopterygota</taxon>
        <taxon>Coleoptera</taxon>
        <taxon>Polyphaga</taxon>
        <taxon>Cucujiformia</taxon>
        <taxon>Chrysomeloidea</taxon>
        <taxon>Cerambycidae</taxon>
        <taxon>Lepturinae</taxon>
        <taxon>Rhagiini</taxon>
        <taxon>Rhamnusium</taxon>
    </lineage>
</organism>
<accession>A0AAV8YJG3</accession>
<protein>
    <submittedName>
        <fullName evidence="1">Uncharacterized protein</fullName>
    </submittedName>
</protein>
<gene>
    <name evidence="1" type="ORF">NQ314_007741</name>
</gene>
<dbReference type="EMBL" id="JANEYF010002135">
    <property type="protein sequence ID" value="KAJ8951041.1"/>
    <property type="molecule type" value="Genomic_DNA"/>
</dbReference>
<reference evidence="1" key="1">
    <citation type="journal article" date="2023" name="Insect Mol. Biol.">
        <title>Genome sequencing provides insights into the evolution of gene families encoding plant cell wall-degrading enzymes in longhorned beetles.</title>
        <authorList>
            <person name="Shin N.R."/>
            <person name="Okamura Y."/>
            <person name="Kirsch R."/>
            <person name="Pauchet Y."/>
        </authorList>
    </citation>
    <scope>NUCLEOTIDE SEQUENCE</scope>
    <source>
        <strain evidence="1">RBIC_L_NR</strain>
    </source>
</reference>
<evidence type="ECO:0000313" key="1">
    <source>
        <dbReference type="EMBL" id="KAJ8951041.1"/>
    </source>
</evidence>
<keyword evidence="2" id="KW-1185">Reference proteome</keyword>
<sequence length="163" mass="19143">MKIVRNESEKPLAIIDYNKHKSYIDLSDQMNAYSTSLRRGVKWYSKLAIELLLGTTIVKAFILHQEVANGKMSITQFKEKIAIKVLELEGSGAEVPKEGVNHKLIHLTRLDRRRCITCYEKIQREYGRIHAQWKAKQTQYKCVEYSKPYCLDFFFFEVHHCTN</sequence>
<dbReference type="AlphaFoldDB" id="A0AAV8YJG3"/>
<name>A0AAV8YJG3_9CUCU</name>
<proteinExistence type="predicted"/>